<organism evidence="7 8">
    <name type="scientific">Cocos nucifera</name>
    <name type="common">Coconut palm</name>
    <dbReference type="NCBI Taxonomy" id="13894"/>
    <lineage>
        <taxon>Eukaryota</taxon>
        <taxon>Viridiplantae</taxon>
        <taxon>Streptophyta</taxon>
        <taxon>Embryophyta</taxon>
        <taxon>Tracheophyta</taxon>
        <taxon>Spermatophyta</taxon>
        <taxon>Magnoliopsida</taxon>
        <taxon>Liliopsida</taxon>
        <taxon>Arecaceae</taxon>
        <taxon>Arecoideae</taxon>
        <taxon>Cocoseae</taxon>
        <taxon>Attaleinae</taxon>
        <taxon>Cocos</taxon>
    </lineage>
</organism>
<dbReference type="PANTHER" id="PTHR36049:SF3">
    <property type="match status" value="1"/>
</dbReference>
<evidence type="ECO:0000256" key="2">
    <source>
        <dbReference type="ARBA" id="ARBA00010985"/>
    </source>
</evidence>
<feature type="compositionally biased region" description="Polar residues" evidence="5">
    <location>
        <begin position="44"/>
        <end position="57"/>
    </location>
</feature>
<keyword evidence="4" id="KW-0934">Plastid</keyword>
<dbReference type="PANTHER" id="PTHR36049">
    <property type="entry name" value="TRANSMEMBRANE PROTEIN"/>
    <property type="match status" value="1"/>
</dbReference>
<comment type="similarity">
    <text evidence="2">Belongs to the ycf33 family.</text>
</comment>
<comment type="caution">
    <text evidence="7">The sequence shown here is derived from an EMBL/GenBank/DDBJ whole genome shotgun (WGS) entry which is preliminary data.</text>
</comment>
<accession>A0A8K0ITB5</accession>
<keyword evidence="8" id="KW-1185">Reference proteome</keyword>
<dbReference type="AlphaFoldDB" id="A0A8K0ITB5"/>
<evidence type="ECO:0000256" key="5">
    <source>
        <dbReference type="SAM" id="MobiDB-lite"/>
    </source>
</evidence>
<reference evidence="7" key="1">
    <citation type="journal article" date="2017" name="Gigascience">
        <title>The genome draft of coconut (Cocos nucifera).</title>
        <authorList>
            <person name="Xiao Y."/>
            <person name="Xu P."/>
            <person name="Fan H."/>
            <person name="Baudouin L."/>
            <person name="Xia W."/>
            <person name="Bocs S."/>
            <person name="Xu J."/>
            <person name="Li Q."/>
            <person name="Guo A."/>
            <person name="Zhou L."/>
            <person name="Li J."/>
            <person name="Wu Y."/>
            <person name="Ma Z."/>
            <person name="Armero A."/>
            <person name="Issali A.E."/>
            <person name="Liu N."/>
            <person name="Peng M."/>
            <person name="Yang Y."/>
        </authorList>
    </citation>
    <scope>NUCLEOTIDE SEQUENCE</scope>
    <source>
        <tissue evidence="7">Spear leaf of Hainan Tall coconut</tissue>
    </source>
</reference>
<keyword evidence="6" id="KW-0472">Membrane</keyword>
<dbReference type="InterPro" id="IPR008470">
    <property type="entry name" value="Uncharacterised_Ycf33"/>
</dbReference>
<dbReference type="GO" id="GO:0009536">
    <property type="term" value="C:plastid"/>
    <property type="evidence" value="ECO:0007669"/>
    <property type="project" value="UniProtKB-SubCell"/>
</dbReference>
<evidence type="ECO:0000256" key="4">
    <source>
        <dbReference type="ARBA" id="ARBA00022640"/>
    </source>
</evidence>
<dbReference type="Pfam" id="PF05421">
    <property type="entry name" value="DUF751"/>
    <property type="match status" value="1"/>
</dbReference>
<keyword evidence="6" id="KW-0812">Transmembrane</keyword>
<evidence type="ECO:0000256" key="1">
    <source>
        <dbReference type="ARBA" id="ARBA00004474"/>
    </source>
</evidence>
<comment type="subcellular location">
    <subcellularLocation>
        <location evidence="1">Plastid</location>
    </subcellularLocation>
</comment>
<evidence type="ECO:0000313" key="8">
    <source>
        <dbReference type="Proteomes" id="UP000797356"/>
    </source>
</evidence>
<dbReference type="EMBL" id="CM017884">
    <property type="protein sequence ID" value="KAG1366731.1"/>
    <property type="molecule type" value="Genomic_DNA"/>
</dbReference>
<reference evidence="7" key="2">
    <citation type="submission" date="2019-07" db="EMBL/GenBank/DDBJ databases">
        <authorList>
            <person name="Yang Y."/>
            <person name="Bocs S."/>
            <person name="Baudouin L."/>
        </authorList>
    </citation>
    <scope>NUCLEOTIDE SEQUENCE</scope>
    <source>
        <tissue evidence="7">Spear leaf of Hainan Tall coconut</tissue>
    </source>
</reference>
<proteinExistence type="inferred from homology"/>
<name>A0A8K0ITB5_COCNU</name>
<sequence length="190" mass="20657">MKASAFHLKPHLLHLQKHAHPIHTVFFPRLPTSSSLLKPKPASATANGPPSLKSSPKPTFGARTKSPNTIEDELIEAPPEGIPRWMLLGGVSIGLALLLLGIDGQQDALALGPEGPLVEEFWDNMRRYGLYILTVSTGVIYTIFEPIVELLKNPISAILIIIVMVGSAYLVSQVLSAMVGISEFSYQYGY</sequence>
<feature type="transmembrane region" description="Helical" evidence="6">
    <location>
        <begin position="128"/>
        <end position="144"/>
    </location>
</feature>
<evidence type="ECO:0000256" key="3">
    <source>
        <dbReference type="ARBA" id="ARBA00021584"/>
    </source>
</evidence>
<feature type="transmembrane region" description="Helical" evidence="6">
    <location>
        <begin position="85"/>
        <end position="102"/>
    </location>
</feature>
<feature type="transmembrane region" description="Helical" evidence="6">
    <location>
        <begin position="156"/>
        <end position="181"/>
    </location>
</feature>
<feature type="region of interest" description="Disordered" evidence="5">
    <location>
        <begin position="37"/>
        <end position="70"/>
    </location>
</feature>
<evidence type="ECO:0000256" key="6">
    <source>
        <dbReference type="SAM" id="Phobius"/>
    </source>
</evidence>
<evidence type="ECO:0000313" key="7">
    <source>
        <dbReference type="EMBL" id="KAG1366731.1"/>
    </source>
</evidence>
<gene>
    <name evidence="7" type="ORF">COCNU_13G005210</name>
</gene>
<dbReference type="OrthoDB" id="1900844at2759"/>
<keyword evidence="6" id="KW-1133">Transmembrane helix</keyword>
<dbReference type="Proteomes" id="UP000797356">
    <property type="component" value="Chromosome 13"/>
</dbReference>
<protein>
    <recommendedName>
        <fullName evidence="3">Uncharacterized protein ycf33</fullName>
    </recommendedName>
</protein>